<keyword evidence="5" id="KW-0418">Kinase</keyword>
<evidence type="ECO:0000256" key="1">
    <source>
        <dbReference type="ARBA" id="ARBA00007316"/>
    </source>
</evidence>
<evidence type="ECO:0000256" key="9">
    <source>
        <dbReference type="SAM" id="MobiDB-lite"/>
    </source>
</evidence>
<keyword evidence="3" id="KW-0808">Transferase</keyword>
<evidence type="ECO:0000256" key="5">
    <source>
        <dbReference type="ARBA" id="ARBA00022777"/>
    </source>
</evidence>
<keyword evidence="4" id="KW-0547">Nucleotide-binding</keyword>
<dbReference type="CDD" id="cd05387">
    <property type="entry name" value="BY-kinase"/>
    <property type="match status" value="1"/>
</dbReference>
<evidence type="ECO:0000256" key="7">
    <source>
        <dbReference type="ARBA" id="ARBA00023137"/>
    </source>
</evidence>
<keyword evidence="6" id="KW-0067">ATP-binding</keyword>
<feature type="compositionally biased region" description="Basic and acidic residues" evidence="9">
    <location>
        <begin position="1"/>
        <end position="23"/>
    </location>
</feature>
<evidence type="ECO:0000256" key="3">
    <source>
        <dbReference type="ARBA" id="ARBA00022679"/>
    </source>
</evidence>
<dbReference type="NCBIfam" id="TIGR03018">
    <property type="entry name" value="pepcterm_TyrKin"/>
    <property type="match status" value="1"/>
</dbReference>
<dbReference type="SUPFAM" id="SSF52540">
    <property type="entry name" value="P-loop containing nucleoside triphosphate hydrolases"/>
    <property type="match status" value="1"/>
</dbReference>
<evidence type="ECO:0000256" key="2">
    <source>
        <dbReference type="ARBA" id="ARBA00011903"/>
    </source>
</evidence>
<dbReference type="EMBL" id="JAHHGM010000008">
    <property type="protein sequence ID" value="MBT2989400.1"/>
    <property type="molecule type" value="Genomic_DNA"/>
</dbReference>
<organism evidence="11 12">
    <name type="scientific">Candidatus Thiodiazotropha taylori</name>
    <dbReference type="NCBI Taxonomy" id="2792791"/>
    <lineage>
        <taxon>Bacteria</taxon>
        <taxon>Pseudomonadati</taxon>
        <taxon>Pseudomonadota</taxon>
        <taxon>Gammaproteobacteria</taxon>
        <taxon>Chromatiales</taxon>
        <taxon>Sedimenticolaceae</taxon>
        <taxon>Candidatus Thiodiazotropha</taxon>
    </lineage>
</organism>
<evidence type="ECO:0000256" key="4">
    <source>
        <dbReference type="ARBA" id="ARBA00022741"/>
    </source>
</evidence>
<evidence type="ECO:0000313" key="12">
    <source>
        <dbReference type="Proteomes" id="UP000770889"/>
    </source>
</evidence>
<evidence type="ECO:0000256" key="6">
    <source>
        <dbReference type="ARBA" id="ARBA00022840"/>
    </source>
</evidence>
<comment type="caution">
    <text evidence="11">The sequence shown here is derived from an EMBL/GenBank/DDBJ whole genome shotgun (WGS) entry which is preliminary data.</text>
</comment>
<dbReference type="AlphaFoldDB" id="A0A944ME85"/>
<dbReference type="InterPro" id="IPR027417">
    <property type="entry name" value="P-loop_NTPase"/>
</dbReference>
<accession>A0A944ME85</accession>
<dbReference type="Proteomes" id="UP000770889">
    <property type="component" value="Unassembled WGS sequence"/>
</dbReference>
<sequence length="317" mass="34653">MSSIEKAIERLAKTKSDKNRANERISPAEVEAQEKTAVPASTVPEQAATTLADKVSQVAEPTVPLGKEKEQSPAQRSKAKKIHLNYESLSKVGYIVPHSGNKQLSEEYRIIKRPLIMNALGKGAAPIEHGNLISVSSSLPSEGKTFTALNLALSISTELDSTVLLIDGDVLRYSLSKLIGIENEMGLIDLLEDKSCTVGDVILETQIPRLKIIAAGKRSDKSTELLASKEMEELLDELAVRYQDRIIIFDSPPVLSTSESIVLNQHMGQILVVVEAGKTPVEAIKDTLSRLDQEKAIGLVLNKSREARGDNYYGTYY</sequence>
<feature type="region of interest" description="Disordered" evidence="9">
    <location>
        <begin position="1"/>
        <end position="80"/>
    </location>
</feature>
<keyword evidence="7" id="KW-0829">Tyrosine-protein kinase</keyword>
<proteinExistence type="inferred from homology"/>
<dbReference type="Gene3D" id="3.40.50.300">
    <property type="entry name" value="P-loop containing nucleotide triphosphate hydrolases"/>
    <property type="match status" value="1"/>
</dbReference>
<dbReference type="GO" id="GO:0005886">
    <property type="term" value="C:plasma membrane"/>
    <property type="evidence" value="ECO:0007669"/>
    <property type="project" value="TreeGrafter"/>
</dbReference>
<feature type="domain" description="AAA" evidence="10">
    <location>
        <begin position="141"/>
        <end position="290"/>
    </location>
</feature>
<dbReference type="InterPro" id="IPR050445">
    <property type="entry name" value="Bact_polysacc_biosynth/exp"/>
</dbReference>
<dbReference type="PANTHER" id="PTHR32309">
    <property type="entry name" value="TYROSINE-PROTEIN KINASE"/>
    <property type="match status" value="1"/>
</dbReference>
<dbReference type="PANTHER" id="PTHR32309:SF13">
    <property type="entry name" value="FERRIC ENTEROBACTIN TRANSPORT PROTEIN FEPE"/>
    <property type="match status" value="1"/>
</dbReference>
<dbReference type="EC" id="2.7.10.2" evidence="2"/>
<reference evidence="11 12" key="1">
    <citation type="submission" date="2021-05" db="EMBL/GenBank/DDBJ databases">
        <title>Genetic and Functional Diversity in Clade A Lucinid endosymbionts from the Bahamas.</title>
        <authorList>
            <person name="Giani N.M."/>
            <person name="Engel A.S."/>
            <person name="Campbell B.J."/>
        </authorList>
    </citation>
    <scope>NUCLEOTIDE SEQUENCE [LARGE SCALE GENOMIC DNA]</scope>
    <source>
        <strain evidence="11">LUC16012Gg_MoonRockCtena</strain>
    </source>
</reference>
<protein>
    <recommendedName>
        <fullName evidence="2">non-specific protein-tyrosine kinase</fullName>
        <ecNumber evidence="2">2.7.10.2</ecNumber>
    </recommendedName>
</protein>
<dbReference type="Pfam" id="PF13614">
    <property type="entry name" value="AAA_31"/>
    <property type="match status" value="1"/>
</dbReference>
<dbReference type="InterPro" id="IPR025669">
    <property type="entry name" value="AAA_dom"/>
</dbReference>
<evidence type="ECO:0000259" key="10">
    <source>
        <dbReference type="Pfam" id="PF13614"/>
    </source>
</evidence>
<comment type="catalytic activity">
    <reaction evidence="8">
        <text>L-tyrosyl-[protein] + ATP = O-phospho-L-tyrosyl-[protein] + ADP + H(+)</text>
        <dbReference type="Rhea" id="RHEA:10596"/>
        <dbReference type="Rhea" id="RHEA-COMP:10136"/>
        <dbReference type="Rhea" id="RHEA-COMP:20101"/>
        <dbReference type="ChEBI" id="CHEBI:15378"/>
        <dbReference type="ChEBI" id="CHEBI:30616"/>
        <dbReference type="ChEBI" id="CHEBI:46858"/>
        <dbReference type="ChEBI" id="CHEBI:61978"/>
        <dbReference type="ChEBI" id="CHEBI:456216"/>
        <dbReference type="EC" id="2.7.10.2"/>
    </reaction>
</comment>
<dbReference type="InterPro" id="IPR005702">
    <property type="entry name" value="Wzc-like_C"/>
</dbReference>
<name>A0A944ME85_9GAMM</name>
<gene>
    <name evidence="11" type="ORF">KME65_10600</name>
</gene>
<evidence type="ECO:0000313" key="11">
    <source>
        <dbReference type="EMBL" id="MBT2989400.1"/>
    </source>
</evidence>
<dbReference type="GO" id="GO:0004713">
    <property type="term" value="F:protein tyrosine kinase activity"/>
    <property type="evidence" value="ECO:0007669"/>
    <property type="project" value="TreeGrafter"/>
</dbReference>
<evidence type="ECO:0000256" key="8">
    <source>
        <dbReference type="ARBA" id="ARBA00051245"/>
    </source>
</evidence>
<comment type="similarity">
    <text evidence="1">Belongs to the CpsD/CapB family.</text>
</comment>